<dbReference type="EMBL" id="AGYG01000019">
    <property type="protein sequence ID" value="ENZ38176.1"/>
    <property type="molecule type" value="Genomic_DNA"/>
</dbReference>
<sequence length="156" mass="18210">MFVVNHRLFDSKNADVIYDALEDCIQVSINSYYVLNNYRRTTKGQYDIVKKYYSITLDLETAKFKTIEKMKNEKLSSIQIEKRIAENEEILRSIVYYALNNKSKAITYSEPFDKAILQSGYTDETCQKGLTYVIRTNARQEIDDSVSYTDITLDAY</sequence>
<dbReference type="PATRIC" id="fig|997897.5.peg.2905"/>
<dbReference type="HOGENOM" id="CLU_1683485_0_0_9"/>
<gene>
    <name evidence="1" type="ORF">HMPREF1097_02762</name>
</gene>
<reference evidence="1 2" key="1">
    <citation type="submission" date="2013-01" db="EMBL/GenBank/DDBJ databases">
        <title>The Genome Sequence of Clostridium bolteae 90B8.</title>
        <authorList>
            <consortium name="The Broad Institute Genome Sequencing Platform"/>
            <person name="Earl A."/>
            <person name="Ward D."/>
            <person name="Feldgarden M."/>
            <person name="Gevers D."/>
            <person name="Courvalin P."/>
            <person name="Lambert T."/>
            <person name="Walker B."/>
            <person name="Young S.K."/>
            <person name="Zeng Q."/>
            <person name="Gargeya S."/>
            <person name="Fitzgerald M."/>
            <person name="Haas B."/>
            <person name="Abouelleil A."/>
            <person name="Alvarado L."/>
            <person name="Arachchi H.M."/>
            <person name="Berlin A.M."/>
            <person name="Chapman S.B."/>
            <person name="Dewar J."/>
            <person name="Goldberg J."/>
            <person name="Griggs A."/>
            <person name="Gujja S."/>
            <person name="Hansen M."/>
            <person name="Howarth C."/>
            <person name="Imamovic A."/>
            <person name="Larimer J."/>
            <person name="McCowan C."/>
            <person name="Murphy C."/>
            <person name="Neiman D."/>
            <person name="Pearson M."/>
            <person name="Priest M."/>
            <person name="Roberts A."/>
            <person name="Saif S."/>
            <person name="Shea T."/>
            <person name="Sisk P."/>
            <person name="Sykes S."/>
            <person name="Wortman J."/>
            <person name="Nusbaum C."/>
            <person name="Birren B."/>
        </authorList>
    </citation>
    <scope>NUCLEOTIDE SEQUENCE [LARGE SCALE GENOMIC DNA]</scope>
    <source>
        <strain evidence="1 2">90B8</strain>
    </source>
</reference>
<dbReference type="RefSeq" id="WP_002572468.1">
    <property type="nucleotide sequence ID" value="NZ_KB851154.1"/>
</dbReference>
<evidence type="ECO:0000313" key="1">
    <source>
        <dbReference type="EMBL" id="ENZ38176.1"/>
    </source>
</evidence>
<dbReference type="Proteomes" id="UP000013041">
    <property type="component" value="Unassembled WGS sequence"/>
</dbReference>
<organism evidence="1 2">
    <name type="scientific">Enterocloster bolteae 90B8</name>
    <dbReference type="NCBI Taxonomy" id="997897"/>
    <lineage>
        <taxon>Bacteria</taxon>
        <taxon>Bacillati</taxon>
        <taxon>Bacillota</taxon>
        <taxon>Clostridia</taxon>
        <taxon>Lachnospirales</taxon>
        <taxon>Lachnospiraceae</taxon>
        <taxon>Enterocloster</taxon>
    </lineage>
</organism>
<proteinExistence type="predicted"/>
<protein>
    <submittedName>
        <fullName evidence="1">Uncharacterized protein</fullName>
    </submittedName>
</protein>
<dbReference type="AlphaFoldDB" id="N9ZE94"/>
<name>N9ZE94_9FIRM</name>
<evidence type="ECO:0000313" key="2">
    <source>
        <dbReference type="Proteomes" id="UP000013041"/>
    </source>
</evidence>
<accession>N9ZE94</accession>
<comment type="caution">
    <text evidence="1">The sequence shown here is derived from an EMBL/GenBank/DDBJ whole genome shotgun (WGS) entry which is preliminary data.</text>
</comment>